<reference evidence="1 2" key="1">
    <citation type="submission" date="2020-04" db="EMBL/GenBank/DDBJ databases">
        <title>Vibrio sp. SM6, a novel species isolated from seawater.</title>
        <authorList>
            <person name="Wang X."/>
        </authorList>
    </citation>
    <scope>NUCLEOTIDE SEQUENCE [LARGE SCALE GENOMIC DNA]</scope>
    <source>
        <strain evidence="1 2">SM6</strain>
    </source>
</reference>
<accession>A0A7X8TSK1</accession>
<sequence>MEGNRTKGRIALIALVLVFVIPVLIAKLVLNQHWYQSGASNNGQLFTDYITLENLGQSNPYQQEQWQLVYVLPKSCGAMCQTQLHLLGQSHIALGRHQERVAPVVWQGTEPSIGGGESTGAYKALRMSEALAAKVMPGDLVIVDPLGQLVMRYETSTTTDPMLQSKAVLADLRKLLKLSRVG</sequence>
<evidence type="ECO:0008006" key="3">
    <source>
        <dbReference type="Google" id="ProtNLM"/>
    </source>
</evidence>
<protein>
    <recommendedName>
        <fullName evidence="3">Cytochrome oxidase biogenesis cluster protein</fullName>
    </recommendedName>
</protein>
<organism evidence="1 2">
    <name type="scientific">Vibrio agarilyticus</name>
    <dbReference type="NCBI Taxonomy" id="2726741"/>
    <lineage>
        <taxon>Bacteria</taxon>
        <taxon>Pseudomonadati</taxon>
        <taxon>Pseudomonadota</taxon>
        <taxon>Gammaproteobacteria</taxon>
        <taxon>Vibrionales</taxon>
        <taxon>Vibrionaceae</taxon>
        <taxon>Vibrio</taxon>
    </lineage>
</organism>
<dbReference type="AlphaFoldDB" id="A0A7X8TSK1"/>
<proteinExistence type="predicted"/>
<keyword evidence="2" id="KW-1185">Reference proteome</keyword>
<dbReference type="Proteomes" id="UP000535589">
    <property type="component" value="Unassembled WGS sequence"/>
</dbReference>
<name>A0A7X8TSK1_9VIBR</name>
<dbReference type="RefSeq" id="WP_168836896.1">
    <property type="nucleotide sequence ID" value="NZ_JABAIK010000012.1"/>
</dbReference>
<gene>
    <name evidence="1" type="ORF">HGP28_12965</name>
</gene>
<dbReference type="EMBL" id="JABAIK010000012">
    <property type="protein sequence ID" value="NLS13802.1"/>
    <property type="molecule type" value="Genomic_DNA"/>
</dbReference>
<comment type="caution">
    <text evidence="1">The sequence shown here is derived from an EMBL/GenBank/DDBJ whole genome shotgun (WGS) entry which is preliminary data.</text>
</comment>
<evidence type="ECO:0000313" key="1">
    <source>
        <dbReference type="EMBL" id="NLS13802.1"/>
    </source>
</evidence>
<evidence type="ECO:0000313" key="2">
    <source>
        <dbReference type="Proteomes" id="UP000535589"/>
    </source>
</evidence>